<sequence>MLQGAAPREKELSTQCVHIQAIHKRQDQFVASLSAMATELHFIFDDKDDDDDGDGDDDDGDFTLDNSTT</sequence>
<reference evidence="2 3" key="1">
    <citation type="submission" date="2019-09" db="EMBL/GenBank/DDBJ databases">
        <title>A chromosome-level genome assembly of the Chinese tupelo Nyssa sinensis.</title>
        <authorList>
            <person name="Yang X."/>
            <person name="Kang M."/>
            <person name="Yang Y."/>
            <person name="Xiong H."/>
            <person name="Wang M."/>
            <person name="Zhang Z."/>
            <person name="Wang Z."/>
            <person name="Wu H."/>
            <person name="Ma T."/>
            <person name="Liu J."/>
            <person name="Xi Z."/>
        </authorList>
    </citation>
    <scope>NUCLEOTIDE SEQUENCE [LARGE SCALE GENOMIC DNA]</scope>
    <source>
        <strain evidence="2">J267</strain>
        <tissue evidence="2">Leaf</tissue>
    </source>
</reference>
<dbReference type="AlphaFoldDB" id="A0A5J5B7T9"/>
<keyword evidence="3" id="KW-1185">Reference proteome</keyword>
<evidence type="ECO:0000313" key="3">
    <source>
        <dbReference type="Proteomes" id="UP000325577"/>
    </source>
</evidence>
<accession>A0A5J5B7T9</accession>
<feature type="compositionally biased region" description="Acidic residues" evidence="1">
    <location>
        <begin position="46"/>
        <end position="62"/>
    </location>
</feature>
<feature type="region of interest" description="Disordered" evidence="1">
    <location>
        <begin position="45"/>
        <end position="69"/>
    </location>
</feature>
<proteinExistence type="predicted"/>
<name>A0A5J5B7T9_9ASTE</name>
<protein>
    <submittedName>
        <fullName evidence="2">Uncharacterized protein</fullName>
    </submittedName>
</protein>
<evidence type="ECO:0000313" key="2">
    <source>
        <dbReference type="EMBL" id="KAA8538386.1"/>
    </source>
</evidence>
<evidence type="ECO:0000256" key="1">
    <source>
        <dbReference type="SAM" id="MobiDB-lite"/>
    </source>
</evidence>
<dbReference type="Proteomes" id="UP000325577">
    <property type="component" value="Linkage Group LG15"/>
</dbReference>
<dbReference type="EMBL" id="CM018038">
    <property type="protein sequence ID" value="KAA8538386.1"/>
    <property type="molecule type" value="Genomic_DNA"/>
</dbReference>
<organism evidence="2 3">
    <name type="scientific">Nyssa sinensis</name>
    <dbReference type="NCBI Taxonomy" id="561372"/>
    <lineage>
        <taxon>Eukaryota</taxon>
        <taxon>Viridiplantae</taxon>
        <taxon>Streptophyta</taxon>
        <taxon>Embryophyta</taxon>
        <taxon>Tracheophyta</taxon>
        <taxon>Spermatophyta</taxon>
        <taxon>Magnoliopsida</taxon>
        <taxon>eudicotyledons</taxon>
        <taxon>Gunneridae</taxon>
        <taxon>Pentapetalae</taxon>
        <taxon>asterids</taxon>
        <taxon>Cornales</taxon>
        <taxon>Nyssaceae</taxon>
        <taxon>Nyssa</taxon>
    </lineage>
</organism>
<gene>
    <name evidence="2" type="ORF">F0562_028068</name>
</gene>